<name>A0A221NS75_9ACTN</name>
<accession>A0A221NS75</accession>
<dbReference type="InterPro" id="IPR024747">
    <property type="entry name" value="Pyridox_Oxase-rel"/>
</dbReference>
<evidence type="ECO:0000313" key="2">
    <source>
        <dbReference type="Proteomes" id="UP000031501"/>
    </source>
</evidence>
<proteinExistence type="predicted"/>
<dbReference type="Proteomes" id="UP000031501">
    <property type="component" value="Chromosome"/>
</dbReference>
<dbReference type="InterPro" id="IPR012349">
    <property type="entry name" value="Split_barrel_FMN-bd"/>
</dbReference>
<dbReference type="Gene3D" id="2.30.110.10">
    <property type="entry name" value="Electron Transport, Fmn-binding Protein, Chain A"/>
    <property type="match status" value="1"/>
</dbReference>
<evidence type="ECO:0000313" key="1">
    <source>
        <dbReference type="EMBL" id="ASN22827.1"/>
    </source>
</evidence>
<organism evidence="1 2">
    <name type="scientific">Streptomyces pluripotens</name>
    <dbReference type="NCBI Taxonomy" id="1355015"/>
    <lineage>
        <taxon>Bacteria</taxon>
        <taxon>Bacillati</taxon>
        <taxon>Actinomycetota</taxon>
        <taxon>Actinomycetes</taxon>
        <taxon>Kitasatosporales</taxon>
        <taxon>Streptomycetaceae</taxon>
        <taxon>Streptomyces</taxon>
    </lineage>
</organism>
<dbReference type="AlphaFoldDB" id="A0A221NS75"/>
<protein>
    <submittedName>
        <fullName evidence="1">Pyridoxamine 5'-phosphate oxidase family protein</fullName>
    </submittedName>
</protein>
<dbReference type="RefSeq" id="WP_052270293.1">
    <property type="nucleotide sequence ID" value="NZ_CP022433.1"/>
</dbReference>
<keyword evidence="2" id="KW-1185">Reference proteome</keyword>
<dbReference type="SUPFAM" id="SSF50475">
    <property type="entry name" value="FMN-binding split barrel"/>
    <property type="match status" value="1"/>
</dbReference>
<dbReference type="Pfam" id="PF12900">
    <property type="entry name" value="Pyridox_ox_2"/>
    <property type="match status" value="1"/>
</dbReference>
<reference evidence="1 2" key="1">
    <citation type="submission" date="2017-07" db="EMBL/GenBank/DDBJ databases">
        <title>Genome sequence of Streptomyces pluripotens MUSC 137T.</title>
        <authorList>
            <person name="Ser H.-L."/>
            <person name="Lee L.-H."/>
        </authorList>
    </citation>
    <scope>NUCLEOTIDE SEQUENCE [LARGE SCALE GENOMIC DNA]</scope>
    <source>
        <strain evidence="1 2">MUSC 137</strain>
    </source>
</reference>
<gene>
    <name evidence="1" type="ORF">LK07_00935</name>
</gene>
<sequence>MSPLVPGPGSSAQVAGLEREEALKLLGTVPWGRLAFSHQALPAIRPAHHLVDDGDIVIRMHEGAALLGRVVRSEVVAYQADEIDPGARTGWNVVVTGTATEVLDAVELARYQGLLTPWIRSKTGQVVRIRPEIVDGYRLVRAEGL</sequence>
<dbReference type="EMBL" id="CP022433">
    <property type="protein sequence ID" value="ASN22827.1"/>
    <property type="molecule type" value="Genomic_DNA"/>
</dbReference>